<keyword evidence="3" id="KW-1185">Reference proteome</keyword>
<accession>A0A8J2T9R5</accession>
<dbReference type="PANTHER" id="PTHR14614:SF130">
    <property type="entry name" value="PROTEIN-LYSINE N-METHYLTRANSFERASE EEF2KMT"/>
    <property type="match status" value="1"/>
</dbReference>
<protein>
    <submittedName>
        <fullName evidence="2">ZYBA0S11-04016g1_1</fullName>
    </submittedName>
</protein>
<dbReference type="InterPro" id="IPR019410">
    <property type="entry name" value="Methyltransf_16"/>
</dbReference>
<dbReference type="GO" id="GO:0008757">
    <property type="term" value="F:S-adenosylmethionine-dependent methyltransferase activity"/>
    <property type="evidence" value="ECO:0007669"/>
    <property type="project" value="UniProtKB-ARBA"/>
</dbReference>
<reference evidence="3" key="1">
    <citation type="journal article" date="2013" name="Genome Announc.">
        <title>Genome sequence of the food spoilage yeast Zygosaccharomyces bailii CLIB 213(T).</title>
        <authorList>
            <person name="Galeote V."/>
            <person name="Bigey F."/>
            <person name="Devillers H."/>
            <person name="Neuveglise C."/>
            <person name="Dequin S."/>
        </authorList>
    </citation>
    <scope>NUCLEOTIDE SEQUENCE [LARGE SCALE GENOMIC DNA]</scope>
    <source>
        <strain evidence="3">CLIB 213 / ATCC 58445 / CBS 680 / CCRC 21525 / NBRC 1098 / NCYC 1416 / NRRL Y-2227</strain>
    </source>
</reference>
<keyword evidence="1" id="KW-0808">Transferase</keyword>
<dbReference type="InterPro" id="IPR029063">
    <property type="entry name" value="SAM-dependent_MTases_sf"/>
</dbReference>
<dbReference type="SUPFAM" id="SSF53335">
    <property type="entry name" value="S-adenosyl-L-methionine-dependent methyltransferases"/>
    <property type="match status" value="1"/>
</dbReference>
<dbReference type="OrthoDB" id="194386at2759"/>
<proteinExistence type="predicted"/>
<evidence type="ECO:0000313" key="3">
    <source>
        <dbReference type="Proteomes" id="UP000019375"/>
    </source>
</evidence>
<dbReference type="Gene3D" id="3.40.50.150">
    <property type="entry name" value="Vaccinia Virus protein VP39"/>
    <property type="match status" value="1"/>
</dbReference>
<dbReference type="Proteomes" id="UP000019375">
    <property type="component" value="Unassembled WGS sequence"/>
</dbReference>
<dbReference type="Pfam" id="PF10294">
    <property type="entry name" value="Methyltransf_16"/>
    <property type="match status" value="1"/>
</dbReference>
<dbReference type="EMBL" id="HG316464">
    <property type="protein sequence ID" value="CDF91490.1"/>
    <property type="molecule type" value="Genomic_DNA"/>
</dbReference>
<evidence type="ECO:0000313" key="2">
    <source>
        <dbReference type="EMBL" id="CDF91490.1"/>
    </source>
</evidence>
<dbReference type="PANTHER" id="PTHR14614">
    <property type="entry name" value="HEPATOCELLULAR CARCINOMA-ASSOCIATED ANTIGEN"/>
    <property type="match status" value="1"/>
</dbReference>
<organism evidence="2 3">
    <name type="scientific">Zygosaccharomyces bailii (strain CLIB 213 / ATCC 58445 / CBS 680 / BCRC 21525 / NBRC 1098 / NCYC 1416 / NRRL Y-2227)</name>
    <dbReference type="NCBI Taxonomy" id="1333698"/>
    <lineage>
        <taxon>Eukaryota</taxon>
        <taxon>Fungi</taxon>
        <taxon>Dikarya</taxon>
        <taxon>Ascomycota</taxon>
        <taxon>Saccharomycotina</taxon>
        <taxon>Saccharomycetes</taxon>
        <taxon>Saccharomycetales</taxon>
        <taxon>Saccharomycetaceae</taxon>
        <taxon>Zygosaccharomyces</taxon>
    </lineage>
</organism>
<dbReference type="GO" id="GO:0005737">
    <property type="term" value="C:cytoplasm"/>
    <property type="evidence" value="ECO:0007669"/>
    <property type="project" value="TreeGrafter"/>
</dbReference>
<gene>
    <name evidence="2" type="ORF">BN860_04016g</name>
</gene>
<dbReference type="AlphaFoldDB" id="A0A8J2T9R5"/>
<evidence type="ECO:0000256" key="1">
    <source>
        <dbReference type="ARBA" id="ARBA00022679"/>
    </source>
</evidence>
<name>A0A8J2T9R5_ZYGB2</name>
<sequence length="301" mass="33396">MEFYDLLQRRCPPKKIQAYLPRTPSLTCDELSKQLDALPPYYARGVVRVLVEMFENGLLEDPDETLAEVLYHRVVTLPPTQDPTPQQDIITYAITDRIRPRIAETPRLIAHGTTGHRTWEASLYLCVYLLRNSPPRRIVELGAGTGLVSTALAMAGHDVVSTDGSASVVRQLQQTFELNEVTPNATAHVLRWGVDQLPPLSPCADLVVAADVTYDTAVIPSLCSCLQQTHAACLVACTVRNQSTLSAFEQHCRRKCMAITLVASTDTEPNCIEHLMFGPLVCPVRIYRVSPNQGQYIKDDV</sequence>